<accession>A0ABU9YKA0</accession>
<dbReference type="RefSeq" id="WP_345937481.1">
    <property type="nucleotide sequence ID" value="NZ_JBBKTW010000004.1"/>
</dbReference>
<proteinExistence type="inferred from homology"/>
<evidence type="ECO:0000256" key="1">
    <source>
        <dbReference type="ARBA" id="ARBA00008270"/>
    </source>
</evidence>
<dbReference type="SUPFAM" id="SSF54506">
    <property type="entry name" value="Diaminopimelate epimerase-like"/>
    <property type="match status" value="1"/>
</dbReference>
<comment type="similarity">
    <text evidence="1">Belongs to the PhzF family.</text>
</comment>
<protein>
    <submittedName>
        <fullName evidence="2">PhzF family phenazine biosynthesis protein</fullName>
    </submittedName>
</protein>
<organism evidence="2 3">
    <name type="scientific">Tistrella arctica</name>
    <dbReference type="NCBI Taxonomy" id="3133430"/>
    <lineage>
        <taxon>Bacteria</taxon>
        <taxon>Pseudomonadati</taxon>
        <taxon>Pseudomonadota</taxon>
        <taxon>Alphaproteobacteria</taxon>
        <taxon>Geminicoccales</taxon>
        <taxon>Geminicoccaceae</taxon>
        <taxon>Tistrella</taxon>
    </lineage>
</organism>
<keyword evidence="3" id="KW-1185">Reference proteome</keyword>
<gene>
    <name evidence="2" type="ORF">WG926_13040</name>
</gene>
<dbReference type="Proteomes" id="UP001413721">
    <property type="component" value="Unassembled WGS sequence"/>
</dbReference>
<evidence type="ECO:0000313" key="3">
    <source>
        <dbReference type="Proteomes" id="UP001413721"/>
    </source>
</evidence>
<reference evidence="2 3" key="1">
    <citation type="submission" date="2024-03" db="EMBL/GenBank/DDBJ databases">
        <title>High-quality draft genome sequencing of Tistrella sp. BH-R2-4.</title>
        <authorList>
            <person name="Dong C."/>
        </authorList>
    </citation>
    <scope>NUCLEOTIDE SEQUENCE [LARGE SCALE GENOMIC DNA]</scope>
    <source>
        <strain evidence="2 3">BH-R2-4</strain>
    </source>
</reference>
<dbReference type="PIRSF" id="PIRSF016184">
    <property type="entry name" value="PhzC_PhzF"/>
    <property type="match status" value="1"/>
</dbReference>
<name>A0ABU9YKA0_9PROT</name>
<dbReference type="PANTHER" id="PTHR13774">
    <property type="entry name" value="PHENAZINE BIOSYNTHESIS PROTEIN"/>
    <property type="match status" value="1"/>
</dbReference>
<dbReference type="Pfam" id="PF02567">
    <property type="entry name" value="PhzC-PhzF"/>
    <property type="match status" value="1"/>
</dbReference>
<comment type="caution">
    <text evidence="2">The sequence shown here is derived from an EMBL/GenBank/DDBJ whole genome shotgun (WGS) entry which is preliminary data.</text>
</comment>
<dbReference type="PANTHER" id="PTHR13774:SF32">
    <property type="entry name" value="ANTISENSE-ENHANCING SEQUENCE 1"/>
    <property type="match status" value="1"/>
</dbReference>
<evidence type="ECO:0000313" key="2">
    <source>
        <dbReference type="EMBL" id="MEN2989234.1"/>
    </source>
</evidence>
<dbReference type="InterPro" id="IPR003719">
    <property type="entry name" value="Phenazine_PhzF-like"/>
</dbReference>
<dbReference type="NCBIfam" id="TIGR00654">
    <property type="entry name" value="PhzF_family"/>
    <property type="match status" value="1"/>
</dbReference>
<sequence length="302" mass="32161">MSMTLHMVDVFGMDAISGNPLAVVTGAGDLATDAMLRLTRWFNLSETAFLLPPQHPDADYRVRIFTLDREMPFAGHPTLGTCHVWLECGGVPKHASGIVQECGAGLVGIRREADRLCFAAPPLLRAGAPSADELIEAQRFLGIDARDIVDAAWVDNGPGWLGIRLASADRVLSLKPARHWPRRIDIGVIGPHAAGGDTAFEVRAFFSDHLGAIVEDPVTGSLNASLAQWLFAAGVATADYRAAQGTCLGRKGRVHASRDSAGRIWIGGRTRTHATGRLHDLVDGRGQISAASPMSSPPSTGH</sequence>
<dbReference type="EMBL" id="JBBKTW010000004">
    <property type="protein sequence ID" value="MEN2989234.1"/>
    <property type="molecule type" value="Genomic_DNA"/>
</dbReference>
<dbReference type="Gene3D" id="3.10.310.10">
    <property type="entry name" value="Diaminopimelate Epimerase, Chain A, domain 1"/>
    <property type="match status" value="2"/>
</dbReference>